<gene>
    <name evidence="2" type="ORF">WH47_07368</name>
</gene>
<feature type="coiled-coil region" evidence="1">
    <location>
        <begin position="201"/>
        <end position="256"/>
    </location>
</feature>
<dbReference type="Proteomes" id="UP000053825">
    <property type="component" value="Unassembled WGS sequence"/>
</dbReference>
<name>A0A0L7R641_9HYME</name>
<dbReference type="STRING" id="597456.A0A0L7R641"/>
<evidence type="ECO:0000313" key="3">
    <source>
        <dbReference type="Proteomes" id="UP000053825"/>
    </source>
</evidence>
<keyword evidence="3" id="KW-1185">Reference proteome</keyword>
<evidence type="ECO:0000256" key="1">
    <source>
        <dbReference type="SAM" id="Coils"/>
    </source>
</evidence>
<feature type="coiled-coil region" evidence="1">
    <location>
        <begin position="286"/>
        <end position="362"/>
    </location>
</feature>
<evidence type="ECO:0000313" key="2">
    <source>
        <dbReference type="EMBL" id="KOC66299.1"/>
    </source>
</evidence>
<organism evidence="2 3">
    <name type="scientific">Habropoda laboriosa</name>
    <dbReference type="NCBI Taxonomy" id="597456"/>
    <lineage>
        <taxon>Eukaryota</taxon>
        <taxon>Metazoa</taxon>
        <taxon>Ecdysozoa</taxon>
        <taxon>Arthropoda</taxon>
        <taxon>Hexapoda</taxon>
        <taxon>Insecta</taxon>
        <taxon>Pterygota</taxon>
        <taxon>Neoptera</taxon>
        <taxon>Endopterygota</taxon>
        <taxon>Hymenoptera</taxon>
        <taxon>Apocrita</taxon>
        <taxon>Aculeata</taxon>
        <taxon>Apoidea</taxon>
        <taxon>Anthophila</taxon>
        <taxon>Apidae</taxon>
        <taxon>Habropoda</taxon>
    </lineage>
</organism>
<reference evidence="2 3" key="1">
    <citation type="submission" date="2015-07" db="EMBL/GenBank/DDBJ databases">
        <title>The genome of Habropoda laboriosa.</title>
        <authorList>
            <person name="Pan H."/>
            <person name="Kapheim K."/>
        </authorList>
    </citation>
    <scope>NUCLEOTIDE SEQUENCE [LARGE SCALE GENOMIC DNA]</scope>
    <source>
        <strain evidence="2">0110345459</strain>
    </source>
</reference>
<feature type="coiled-coil region" evidence="1">
    <location>
        <begin position="84"/>
        <end position="150"/>
    </location>
</feature>
<dbReference type="EMBL" id="KQ414648">
    <property type="protein sequence ID" value="KOC66299.1"/>
    <property type="molecule type" value="Genomic_DNA"/>
</dbReference>
<proteinExistence type="predicted"/>
<dbReference type="OrthoDB" id="7698756at2759"/>
<dbReference type="AlphaFoldDB" id="A0A0L7R641"/>
<protein>
    <submittedName>
        <fullName evidence="2">Uncharacterized protein</fullName>
    </submittedName>
</protein>
<keyword evidence="1" id="KW-0175">Coiled coil</keyword>
<accession>A0A0L7R641</accession>
<sequence length="527" mass="61126">MVTINTPNKNHYSDKKIDIQAKTICTQTSLQAIQLNEKNLQDKGIATDVNRFTSSCIQLEDKKSSAFWCTNNDPAPQWLIEEALNREAEVCKEYETMISNLEAKLAQTRQELEEAITAKLNVKEKYKRYLENAKTEAREENEVLQEKIVRICTSVLENFGPRSLDRRGNICYQIKYRRRLKCHERISTKLHTKLRMAVAKSTKLKRELAAARKTVKNKSEEYESISKCFGQLKQEMEVTETNLNNLIAENLSLRKKMEDTRDWLQHTVGKERHTAHFRDMHKNRELTSLKKKVEEDSATIAQLRNKLVRSESANANKGFLLNSYKSQLADLNKEKTQLMSRLTGLENQISAVRNSNSQLKGKISVLNFEKDKLLTDNEKSKTNITQKMETKCDKKCEETVQYEVETIRSKYEETIKSMNTKMAFTKNQNNEYSKAIKEFLKKLYEHHRNHKTPRSSYESDASEKEAHETACNILNMTPDELTGFINGKASNSTNPWLVELNRIIATSYFSENLSMFLLKKTMKKVKI</sequence>